<dbReference type="RefSeq" id="XP_009229658.1">
    <property type="nucleotide sequence ID" value="XM_009231394.1"/>
</dbReference>
<proteinExistence type="predicted"/>
<gene>
    <name evidence="3" type="primary">20353946</name>
    <name evidence="2" type="ORF">GGTG_13488</name>
</gene>
<reference evidence="3" key="4">
    <citation type="journal article" date="2015" name="G3 (Bethesda)">
        <title>Genome sequences of three phytopathogenic species of the Magnaporthaceae family of fungi.</title>
        <authorList>
            <person name="Okagaki L.H."/>
            <person name="Nunes C.C."/>
            <person name="Sailsbery J."/>
            <person name="Clay B."/>
            <person name="Brown D."/>
            <person name="John T."/>
            <person name="Oh Y."/>
            <person name="Young N."/>
            <person name="Fitzgerald M."/>
            <person name="Haas B.J."/>
            <person name="Zeng Q."/>
            <person name="Young S."/>
            <person name="Adiconis X."/>
            <person name="Fan L."/>
            <person name="Levin J.Z."/>
            <person name="Mitchell T.K."/>
            <person name="Okubara P.A."/>
            <person name="Farman M.L."/>
            <person name="Kohn L.M."/>
            <person name="Birren B."/>
            <person name="Ma L.-J."/>
            <person name="Dean R.A."/>
        </authorList>
    </citation>
    <scope>NUCLEOTIDE SEQUENCE</scope>
    <source>
        <strain evidence="3">R3-111a-1</strain>
    </source>
</reference>
<evidence type="ECO:0000313" key="3">
    <source>
        <dbReference type="EnsemblFungi" id="EJT68982"/>
    </source>
</evidence>
<feature type="region of interest" description="Disordered" evidence="1">
    <location>
        <begin position="135"/>
        <end position="164"/>
    </location>
</feature>
<dbReference type="VEuPathDB" id="FungiDB:GGTG_13488"/>
<evidence type="ECO:0000256" key="1">
    <source>
        <dbReference type="SAM" id="MobiDB-lite"/>
    </source>
</evidence>
<dbReference type="GeneID" id="20353946"/>
<name>J3PJ06_GAET3</name>
<reference evidence="3" key="5">
    <citation type="submission" date="2018-04" db="UniProtKB">
        <authorList>
            <consortium name="EnsemblFungi"/>
        </authorList>
    </citation>
    <scope>IDENTIFICATION</scope>
    <source>
        <strain evidence="3">R3-111a-1</strain>
    </source>
</reference>
<reference evidence="2" key="3">
    <citation type="submission" date="2010-09" db="EMBL/GenBank/DDBJ databases">
        <title>Annotation of Gaeumannomyces graminis var. tritici R3-111a-1.</title>
        <authorList>
            <consortium name="The Broad Institute Genome Sequencing Platform"/>
            <person name="Ma L.-J."/>
            <person name="Dead R."/>
            <person name="Young S.K."/>
            <person name="Zeng Q."/>
            <person name="Gargeya S."/>
            <person name="Fitzgerald M."/>
            <person name="Haas B."/>
            <person name="Abouelleil A."/>
            <person name="Alvarado L."/>
            <person name="Arachchi H.M."/>
            <person name="Berlin A."/>
            <person name="Brown A."/>
            <person name="Chapman S.B."/>
            <person name="Chen Z."/>
            <person name="Dunbar C."/>
            <person name="Freedman E."/>
            <person name="Gearin G."/>
            <person name="Gellesch M."/>
            <person name="Goldberg J."/>
            <person name="Griggs A."/>
            <person name="Gujja S."/>
            <person name="Heiman D."/>
            <person name="Howarth C."/>
            <person name="Larson L."/>
            <person name="Lui A."/>
            <person name="MacDonald P.J.P."/>
            <person name="Mehta T."/>
            <person name="Montmayeur A."/>
            <person name="Murphy C."/>
            <person name="Neiman D."/>
            <person name="Pearson M."/>
            <person name="Priest M."/>
            <person name="Roberts A."/>
            <person name="Saif S."/>
            <person name="Shea T."/>
            <person name="Shenoy N."/>
            <person name="Sisk P."/>
            <person name="Stolte C."/>
            <person name="Sykes S."/>
            <person name="Yandava C."/>
            <person name="Wortman J."/>
            <person name="Nusbaum C."/>
            <person name="Birren B."/>
        </authorList>
    </citation>
    <scope>NUCLEOTIDE SEQUENCE</scope>
    <source>
        <strain evidence="2">R3-111a-1</strain>
    </source>
</reference>
<keyword evidence="4" id="KW-1185">Reference proteome</keyword>
<dbReference type="EnsemblFungi" id="EJT68982">
    <property type="protein sequence ID" value="EJT68982"/>
    <property type="gene ID" value="GGTG_13488"/>
</dbReference>
<sequence>MPSKDEKDDRQRKEFVRKRLQSLFRKVKQLGEGGNVFVLLIADDPLYGPRGEVHLPEGSVLPDTNAFAQRLLDGYKPKVRQRKLRRPRRSARNKEPASCVLEEITVDTTSDNGVTVDASNDDAFGEIDDQCTDETWAEKSEQGGCVEEDGNANSPAREAAASQGVLAETPQLRCAISVHGINEPANSTLTEETKTAEDAVQQAAEAVAQSDTEGVHEAPQDMLLDFDLANGDDGLLLQAEDPGSPDFTMLQNGENGFLQQFQGLSPLELFRNAILSLGRQKEIGN</sequence>
<reference evidence="2" key="2">
    <citation type="submission" date="2010-07" db="EMBL/GenBank/DDBJ databases">
        <authorList>
            <consortium name="The Broad Institute Genome Sequencing Platform"/>
            <consortium name="Broad Institute Genome Sequencing Center for Infectious Disease"/>
            <person name="Ma L.-J."/>
            <person name="Dead R."/>
            <person name="Young S."/>
            <person name="Zeng Q."/>
            <person name="Koehrsen M."/>
            <person name="Alvarado L."/>
            <person name="Berlin A."/>
            <person name="Chapman S.B."/>
            <person name="Chen Z."/>
            <person name="Freedman E."/>
            <person name="Gellesch M."/>
            <person name="Goldberg J."/>
            <person name="Griggs A."/>
            <person name="Gujja S."/>
            <person name="Heilman E.R."/>
            <person name="Heiman D."/>
            <person name="Hepburn T."/>
            <person name="Howarth C."/>
            <person name="Jen D."/>
            <person name="Larson L."/>
            <person name="Mehta T."/>
            <person name="Neiman D."/>
            <person name="Pearson M."/>
            <person name="Roberts A."/>
            <person name="Saif S."/>
            <person name="Shea T."/>
            <person name="Shenoy N."/>
            <person name="Sisk P."/>
            <person name="Stolte C."/>
            <person name="Sykes S."/>
            <person name="Walk T."/>
            <person name="White J."/>
            <person name="Yandava C."/>
            <person name="Haas B."/>
            <person name="Nusbaum C."/>
            <person name="Birren B."/>
        </authorList>
    </citation>
    <scope>NUCLEOTIDE SEQUENCE</scope>
    <source>
        <strain evidence="2">R3-111a-1</strain>
    </source>
</reference>
<dbReference type="EMBL" id="GL385408">
    <property type="protein sequence ID" value="EJT68982.1"/>
    <property type="molecule type" value="Genomic_DNA"/>
</dbReference>
<accession>J3PJ06</accession>
<evidence type="ECO:0000313" key="2">
    <source>
        <dbReference type="EMBL" id="EJT68982.1"/>
    </source>
</evidence>
<dbReference type="HOGENOM" id="CLU_976726_0_0_1"/>
<reference evidence="4" key="1">
    <citation type="submission" date="2010-07" db="EMBL/GenBank/DDBJ databases">
        <title>The genome sequence of Gaeumannomyces graminis var. tritici strain R3-111a-1.</title>
        <authorList>
            <consortium name="The Broad Institute Genome Sequencing Platform"/>
            <person name="Ma L.-J."/>
            <person name="Dead R."/>
            <person name="Young S."/>
            <person name="Zeng Q."/>
            <person name="Koehrsen M."/>
            <person name="Alvarado L."/>
            <person name="Berlin A."/>
            <person name="Chapman S.B."/>
            <person name="Chen Z."/>
            <person name="Freedman E."/>
            <person name="Gellesch M."/>
            <person name="Goldberg J."/>
            <person name="Griggs A."/>
            <person name="Gujja S."/>
            <person name="Heilman E.R."/>
            <person name="Heiman D."/>
            <person name="Hepburn T."/>
            <person name="Howarth C."/>
            <person name="Jen D."/>
            <person name="Larson L."/>
            <person name="Mehta T."/>
            <person name="Neiman D."/>
            <person name="Pearson M."/>
            <person name="Roberts A."/>
            <person name="Saif S."/>
            <person name="Shea T."/>
            <person name="Shenoy N."/>
            <person name="Sisk P."/>
            <person name="Stolte C."/>
            <person name="Sykes S."/>
            <person name="Walk T."/>
            <person name="White J."/>
            <person name="Yandava C."/>
            <person name="Haas B."/>
            <person name="Nusbaum C."/>
            <person name="Birren B."/>
        </authorList>
    </citation>
    <scope>NUCLEOTIDE SEQUENCE [LARGE SCALE GENOMIC DNA]</scope>
    <source>
        <strain evidence="4">R3-111a-1</strain>
    </source>
</reference>
<organism evidence="2">
    <name type="scientific">Gaeumannomyces tritici (strain R3-111a-1)</name>
    <name type="common">Wheat and barley take-all root rot fungus</name>
    <name type="synonym">Gaeumannomyces graminis var. tritici</name>
    <dbReference type="NCBI Taxonomy" id="644352"/>
    <lineage>
        <taxon>Eukaryota</taxon>
        <taxon>Fungi</taxon>
        <taxon>Dikarya</taxon>
        <taxon>Ascomycota</taxon>
        <taxon>Pezizomycotina</taxon>
        <taxon>Sordariomycetes</taxon>
        <taxon>Sordariomycetidae</taxon>
        <taxon>Magnaporthales</taxon>
        <taxon>Magnaporthaceae</taxon>
        <taxon>Gaeumannomyces</taxon>
    </lineage>
</organism>
<evidence type="ECO:0000313" key="4">
    <source>
        <dbReference type="Proteomes" id="UP000006039"/>
    </source>
</evidence>
<dbReference type="AlphaFoldDB" id="J3PJ06"/>
<protein>
    <submittedName>
        <fullName evidence="2 3">Uncharacterized protein</fullName>
    </submittedName>
</protein>
<dbReference type="Proteomes" id="UP000006039">
    <property type="component" value="Unassembled WGS sequence"/>
</dbReference>